<reference evidence="1" key="1">
    <citation type="submission" date="2014-09" db="EMBL/GenBank/DDBJ databases">
        <authorList>
            <person name="Magalhaes I.L.F."/>
            <person name="Oliveira U."/>
            <person name="Santos F.R."/>
            <person name="Vidigal T.H.D.A."/>
            <person name="Brescovit A.D."/>
            <person name="Santos A.J."/>
        </authorList>
    </citation>
    <scope>NUCLEOTIDE SEQUENCE</scope>
    <source>
        <tissue evidence="1">Shoot tissue taken approximately 20 cm above the soil surface</tissue>
    </source>
</reference>
<organism evidence="1">
    <name type="scientific">Arundo donax</name>
    <name type="common">Giant reed</name>
    <name type="synonym">Donax arundinaceus</name>
    <dbReference type="NCBI Taxonomy" id="35708"/>
    <lineage>
        <taxon>Eukaryota</taxon>
        <taxon>Viridiplantae</taxon>
        <taxon>Streptophyta</taxon>
        <taxon>Embryophyta</taxon>
        <taxon>Tracheophyta</taxon>
        <taxon>Spermatophyta</taxon>
        <taxon>Magnoliopsida</taxon>
        <taxon>Liliopsida</taxon>
        <taxon>Poales</taxon>
        <taxon>Poaceae</taxon>
        <taxon>PACMAD clade</taxon>
        <taxon>Arundinoideae</taxon>
        <taxon>Arundineae</taxon>
        <taxon>Arundo</taxon>
    </lineage>
</organism>
<dbReference type="EMBL" id="GBRH01236433">
    <property type="protein sequence ID" value="JAD61462.1"/>
    <property type="molecule type" value="Transcribed_RNA"/>
</dbReference>
<proteinExistence type="predicted"/>
<protein>
    <submittedName>
        <fullName evidence="1">Uncharacterized protein</fullName>
    </submittedName>
</protein>
<evidence type="ECO:0000313" key="1">
    <source>
        <dbReference type="EMBL" id="JAD61462.1"/>
    </source>
</evidence>
<accession>A0A0A9BQA8</accession>
<name>A0A0A9BQA8_ARUDO</name>
<reference evidence="1" key="2">
    <citation type="journal article" date="2015" name="Data Brief">
        <title>Shoot transcriptome of the giant reed, Arundo donax.</title>
        <authorList>
            <person name="Barrero R.A."/>
            <person name="Guerrero F.D."/>
            <person name="Moolhuijzen P."/>
            <person name="Goolsby J.A."/>
            <person name="Tidwell J."/>
            <person name="Bellgard S.E."/>
            <person name="Bellgard M.I."/>
        </authorList>
    </citation>
    <scope>NUCLEOTIDE SEQUENCE</scope>
    <source>
        <tissue evidence="1">Shoot tissue taken approximately 20 cm above the soil surface</tissue>
    </source>
</reference>
<sequence length="40" mass="4529">MCRVGQSHAGGTSWRCRSTRWCVPVTGLPWPKEGRRADKD</sequence>
<dbReference type="AlphaFoldDB" id="A0A0A9BQA8"/>